<dbReference type="PANTHER" id="PTHR24096:SF149">
    <property type="entry name" value="AMP-BINDING DOMAIN-CONTAINING PROTEIN-RELATED"/>
    <property type="match status" value="1"/>
</dbReference>
<dbReference type="Proteomes" id="UP001329430">
    <property type="component" value="Chromosome 8"/>
</dbReference>
<evidence type="ECO:0000256" key="1">
    <source>
        <dbReference type="ARBA" id="ARBA00004275"/>
    </source>
</evidence>
<evidence type="ECO:0000256" key="3">
    <source>
        <dbReference type="ARBA" id="ARBA00022598"/>
    </source>
</evidence>
<evidence type="ECO:0000256" key="4">
    <source>
        <dbReference type="ARBA" id="ARBA00023140"/>
    </source>
</evidence>
<reference evidence="7 8" key="1">
    <citation type="journal article" date="2024" name="Insects">
        <title>An Improved Chromosome-Level Genome Assembly of the Firefly Pyrocoelia pectoralis.</title>
        <authorList>
            <person name="Fu X."/>
            <person name="Meyer-Rochow V.B."/>
            <person name="Ballantyne L."/>
            <person name="Zhu X."/>
        </authorList>
    </citation>
    <scope>NUCLEOTIDE SEQUENCE [LARGE SCALE GENOMIC DNA]</scope>
    <source>
        <strain evidence="7">XCY_ONT2</strain>
    </source>
</reference>
<dbReference type="InterPro" id="IPR042099">
    <property type="entry name" value="ANL_N_sf"/>
</dbReference>
<dbReference type="InterPro" id="IPR000873">
    <property type="entry name" value="AMP-dep_synth/lig_dom"/>
</dbReference>
<dbReference type="GO" id="GO:0016405">
    <property type="term" value="F:CoA-ligase activity"/>
    <property type="evidence" value="ECO:0007669"/>
    <property type="project" value="TreeGrafter"/>
</dbReference>
<evidence type="ECO:0000256" key="2">
    <source>
        <dbReference type="ARBA" id="ARBA00006432"/>
    </source>
</evidence>
<dbReference type="InterPro" id="IPR045851">
    <property type="entry name" value="AMP-bd_C_sf"/>
</dbReference>
<evidence type="ECO:0000313" key="7">
    <source>
        <dbReference type="EMBL" id="KAK5639927.1"/>
    </source>
</evidence>
<dbReference type="PROSITE" id="PS00455">
    <property type="entry name" value="AMP_BINDING"/>
    <property type="match status" value="1"/>
</dbReference>
<name>A0AAN7V2J1_9COLE</name>
<protein>
    <recommendedName>
        <fullName evidence="9">Luciferin 4-monooxygenase</fullName>
    </recommendedName>
</protein>
<dbReference type="SUPFAM" id="SSF56801">
    <property type="entry name" value="Acetyl-CoA synthetase-like"/>
    <property type="match status" value="2"/>
</dbReference>
<dbReference type="PANTHER" id="PTHR24096">
    <property type="entry name" value="LONG-CHAIN-FATTY-ACID--COA LIGASE"/>
    <property type="match status" value="1"/>
</dbReference>
<accession>A0AAN7V2J1</accession>
<evidence type="ECO:0000313" key="8">
    <source>
        <dbReference type="Proteomes" id="UP001329430"/>
    </source>
</evidence>
<comment type="subcellular location">
    <subcellularLocation>
        <location evidence="1">Peroxisome</location>
    </subcellularLocation>
</comment>
<keyword evidence="3" id="KW-0436">Ligase</keyword>
<proteinExistence type="inferred from homology"/>
<dbReference type="Gene3D" id="3.30.300.30">
    <property type="match status" value="1"/>
</dbReference>
<dbReference type="Gene3D" id="3.40.50.12780">
    <property type="entry name" value="N-terminal domain of ligase-like"/>
    <property type="match status" value="2"/>
</dbReference>
<keyword evidence="8" id="KW-1185">Reference proteome</keyword>
<gene>
    <name evidence="7" type="ORF">RI129_010738</name>
</gene>
<feature type="domain" description="AMP-dependent synthetase/ligase" evidence="5">
    <location>
        <begin position="2"/>
        <end position="141"/>
    </location>
</feature>
<dbReference type="EMBL" id="JAVRBK010000008">
    <property type="protein sequence ID" value="KAK5639927.1"/>
    <property type="molecule type" value="Genomic_DNA"/>
</dbReference>
<dbReference type="Pfam" id="PF00501">
    <property type="entry name" value="AMP-binding"/>
    <property type="match status" value="1"/>
</dbReference>
<keyword evidence="4" id="KW-0576">Peroxisome</keyword>
<sequence length="312" mass="34921">MGLKYGDIISLCTHNHLNSCVPHISGFLIGAKIAALDPSLSLSEACHLFRQVMPKVMFTGVESVRLIENVIEEVGADTKIVVFGPTDTHTPFSDLIQPQSGESSFRPVEVRNIRDIAVIMFSSGTTGLPKGICHTHYSILRVVDPDSEELLGANEKGELRVKSEAQLCGYYNVDSGGIWDTDGWLKTGDYGYYDEDFCFYITDRVKEMFKYRYKHITPALIESVLHSHPSIVQAVVIGIPHYIDNFHPMAVVMLNADAIHTTAEEIEKYVEERVEDPMRLRAGVKFVKNFPLSPSGKVHRLKLKNLILSNQI</sequence>
<evidence type="ECO:0000259" key="6">
    <source>
        <dbReference type="Pfam" id="PF13193"/>
    </source>
</evidence>
<comment type="caution">
    <text evidence="7">The sequence shown here is derived from an EMBL/GenBank/DDBJ whole genome shotgun (WGS) entry which is preliminary data.</text>
</comment>
<feature type="domain" description="AMP-binding enzyme C-terminal" evidence="6">
    <location>
        <begin position="221"/>
        <end position="297"/>
    </location>
</feature>
<evidence type="ECO:0000259" key="5">
    <source>
        <dbReference type="Pfam" id="PF00501"/>
    </source>
</evidence>
<organism evidence="7 8">
    <name type="scientific">Pyrocoelia pectoralis</name>
    <dbReference type="NCBI Taxonomy" id="417401"/>
    <lineage>
        <taxon>Eukaryota</taxon>
        <taxon>Metazoa</taxon>
        <taxon>Ecdysozoa</taxon>
        <taxon>Arthropoda</taxon>
        <taxon>Hexapoda</taxon>
        <taxon>Insecta</taxon>
        <taxon>Pterygota</taxon>
        <taxon>Neoptera</taxon>
        <taxon>Endopterygota</taxon>
        <taxon>Coleoptera</taxon>
        <taxon>Polyphaga</taxon>
        <taxon>Elateriformia</taxon>
        <taxon>Elateroidea</taxon>
        <taxon>Lampyridae</taxon>
        <taxon>Lampyrinae</taxon>
        <taxon>Pyrocoelia</taxon>
    </lineage>
</organism>
<dbReference type="InterPro" id="IPR020845">
    <property type="entry name" value="AMP-binding_CS"/>
</dbReference>
<dbReference type="GO" id="GO:0005777">
    <property type="term" value="C:peroxisome"/>
    <property type="evidence" value="ECO:0007669"/>
    <property type="project" value="UniProtKB-SubCell"/>
</dbReference>
<dbReference type="Pfam" id="PF13193">
    <property type="entry name" value="AMP-binding_C"/>
    <property type="match status" value="1"/>
</dbReference>
<evidence type="ECO:0008006" key="9">
    <source>
        <dbReference type="Google" id="ProtNLM"/>
    </source>
</evidence>
<dbReference type="AlphaFoldDB" id="A0AAN7V2J1"/>
<dbReference type="InterPro" id="IPR025110">
    <property type="entry name" value="AMP-bd_C"/>
</dbReference>
<comment type="similarity">
    <text evidence="2">Belongs to the ATP-dependent AMP-binding enzyme family.</text>
</comment>